<keyword evidence="2" id="KW-1185">Reference proteome</keyword>
<organism evidence="1 2">
    <name type="scientific">Dendrolimus kikuchii</name>
    <dbReference type="NCBI Taxonomy" id="765133"/>
    <lineage>
        <taxon>Eukaryota</taxon>
        <taxon>Metazoa</taxon>
        <taxon>Ecdysozoa</taxon>
        <taxon>Arthropoda</taxon>
        <taxon>Hexapoda</taxon>
        <taxon>Insecta</taxon>
        <taxon>Pterygota</taxon>
        <taxon>Neoptera</taxon>
        <taxon>Endopterygota</taxon>
        <taxon>Lepidoptera</taxon>
        <taxon>Glossata</taxon>
        <taxon>Ditrysia</taxon>
        <taxon>Bombycoidea</taxon>
        <taxon>Lasiocampidae</taxon>
        <taxon>Dendrolimus</taxon>
    </lineage>
</organism>
<gene>
    <name evidence="1" type="ORF">K1T71_013573</name>
</gene>
<reference evidence="1 2" key="1">
    <citation type="journal article" date="2021" name="Front. Genet.">
        <title>Chromosome-Level Genome Assembly Reveals Significant Gene Expansion in the Toll and IMD Signaling Pathways of Dendrolimus kikuchii.</title>
        <authorList>
            <person name="Zhou J."/>
            <person name="Wu P."/>
            <person name="Xiong Z."/>
            <person name="Liu N."/>
            <person name="Zhao N."/>
            <person name="Ji M."/>
            <person name="Qiu Y."/>
            <person name="Yang B."/>
        </authorList>
    </citation>
    <scope>NUCLEOTIDE SEQUENCE [LARGE SCALE GENOMIC DNA]</scope>
    <source>
        <strain evidence="1">Ann1</strain>
    </source>
</reference>
<name>A0ACC1CGV0_9NEOP</name>
<evidence type="ECO:0000313" key="2">
    <source>
        <dbReference type="Proteomes" id="UP000824533"/>
    </source>
</evidence>
<accession>A0ACC1CGV0</accession>
<sequence>MSGIFTKMWNLPIQFPLIRGMVSYAIIWPTCSITQEYIEHGTTIENADWYRAARFGIFGTFFMAPVFYGWMKYTSRFFKRKNLSTAITRAAIEQISYSPLAMAYFFFGMSLLEMKPFKACVNEVREKFWPTYKIGVVFWPTAQTINFYFVSEKNRIVFVSAASFIWTIYLAHMKAKEQNMIPVKLNSEKVKPTSETVDTKK</sequence>
<evidence type="ECO:0000313" key="1">
    <source>
        <dbReference type="EMBL" id="KAJ0170801.1"/>
    </source>
</evidence>
<dbReference type="Proteomes" id="UP000824533">
    <property type="component" value="Linkage Group LG26"/>
</dbReference>
<protein>
    <submittedName>
        <fullName evidence="1">Uncharacterized protein</fullName>
    </submittedName>
</protein>
<proteinExistence type="predicted"/>
<comment type="caution">
    <text evidence="1">The sequence shown here is derived from an EMBL/GenBank/DDBJ whole genome shotgun (WGS) entry which is preliminary data.</text>
</comment>
<dbReference type="EMBL" id="CM034412">
    <property type="protein sequence ID" value="KAJ0170801.1"/>
    <property type="molecule type" value="Genomic_DNA"/>
</dbReference>